<feature type="binding site" evidence="5">
    <location>
        <position position="312"/>
    </location>
    <ligand>
        <name>S-adenosyl-L-methionine</name>
        <dbReference type="ChEBI" id="CHEBI:59789"/>
    </ligand>
</feature>
<dbReference type="GO" id="GO:0070475">
    <property type="term" value="P:rRNA base methylation"/>
    <property type="evidence" value="ECO:0007669"/>
    <property type="project" value="TreeGrafter"/>
</dbReference>
<feature type="binding site" evidence="5">
    <location>
        <begin position="248"/>
        <end position="254"/>
    </location>
    <ligand>
        <name>S-adenosyl-L-methionine</name>
        <dbReference type="ChEBI" id="CHEBI:59789"/>
    </ligand>
</feature>
<dbReference type="InterPro" id="IPR001678">
    <property type="entry name" value="MeTrfase_RsmB-F_NOP2_dom"/>
</dbReference>
<keyword evidence="4 5" id="KW-0694">RNA-binding</keyword>
<dbReference type="AlphaFoldDB" id="A0A6J3LZ10"/>
<dbReference type="InterPro" id="IPR049560">
    <property type="entry name" value="MeTrfase_RsmB-F_NOP2_cat"/>
</dbReference>
<evidence type="ECO:0000259" key="7">
    <source>
        <dbReference type="PROSITE" id="PS51686"/>
    </source>
</evidence>
<evidence type="ECO:0000256" key="6">
    <source>
        <dbReference type="SAM" id="MobiDB-lite"/>
    </source>
</evidence>
<reference evidence="9" key="3">
    <citation type="submission" date="2025-08" db="UniProtKB">
        <authorList>
            <consortium name="RefSeq"/>
        </authorList>
    </citation>
    <scope>IDENTIFICATION</scope>
    <source>
        <strain evidence="9">CBS 342.82</strain>
    </source>
</reference>
<dbReference type="Pfam" id="PF01189">
    <property type="entry name" value="Methyltr_RsmB-F"/>
    <property type="match status" value="1"/>
</dbReference>
<evidence type="ECO:0000256" key="5">
    <source>
        <dbReference type="PROSITE-ProRule" id="PRU01023"/>
    </source>
</evidence>
<reference evidence="9" key="2">
    <citation type="submission" date="2020-04" db="EMBL/GenBank/DDBJ databases">
        <authorList>
            <consortium name="NCBI Genome Project"/>
        </authorList>
    </citation>
    <scope>NUCLEOTIDE SEQUENCE</scope>
    <source>
        <strain evidence="9">CBS 342.82</strain>
    </source>
</reference>
<protein>
    <submittedName>
        <fullName evidence="9">S-adenosyl-L-methionine-dependent methyltransferase</fullName>
    </submittedName>
</protein>
<dbReference type="PROSITE" id="PS51686">
    <property type="entry name" value="SAM_MT_RSMB_NOP"/>
    <property type="match status" value="1"/>
</dbReference>
<feature type="binding site" evidence="5">
    <location>
        <position position="283"/>
    </location>
    <ligand>
        <name>S-adenosyl-L-methionine</name>
        <dbReference type="ChEBI" id="CHEBI:59789"/>
    </ligand>
</feature>
<keyword evidence="3 5" id="KW-0949">S-adenosyl-L-methionine</keyword>
<proteinExistence type="inferred from homology"/>
<dbReference type="OrthoDB" id="435282at2759"/>
<dbReference type="Pfam" id="PF21153">
    <property type="entry name" value="NSUN5_N"/>
    <property type="match status" value="1"/>
</dbReference>
<dbReference type="GO" id="GO:0005730">
    <property type="term" value="C:nucleolus"/>
    <property type="evidence" value="ECO:0007669"/>
    <property type="project" value="TreeGrafter"/>
</dbReference>
<feature type="region of interest" description="Disordered" evidence="6">
    <location>
        <begin position="548"/>
        <end position="590"/>
    </location>
</feature>
<keyword evidence="8" id="KW-1185">Reference proteome</keyword>
<dbReference type="GeneID" id="54359622"/>
<keyword evidence="2 5" id="KW-0808">Transferase</keyword>
<dbReference type="PRINTS" id="PR02008">
    <property type="entry name" value="RCMTFAMILY"/>
</dbReference>
<gene>
    <name evidence="9" type="ORF">K489DRAFT_325291</name>
</gene>
<evidence type="ECO:0000256" key="2">
    <source>
        <dbReference type="ARBA" id="ARBA00022679"/>
    </source>
</evidence>
<dbReference type="Proteomes" id="UP000504637">
    <property type="component" value="Unplaced"/>
</dbReference>
<keyword evidence="1 5" id="KW-0489">Methyltransferase</keyword>
<dbReference type="PANTHER" id="PTHR22807:SF4">
    <property type="entry name" value="28S RRNA (CYTOSINE-C(5))-METHYLTRANSFERASE"/>
    <property type="match status" value="1"/>
</dbReference>
<dbReference type="RefSeq" id="XP_033456908.1">
    <property type="nucleotide sequence ID" value="XM_033601822.1"/>
</dbReference>
<evidence type="ECO:0000256" key="1">
    <source>
        <dbReference type="ARBA" id="ARBA00022603"/>
    </source>
</evidence>
<feature type="region of interest" description="Disordered" evidence="6">
    <location>
        <begin position="352"/>
        <end position="401"/>
    </location>
</feature>
<feature type="domain" description="SAM-dependent MTase RsmB/NOP-type" evidence="7">
    <location>
        <begin position="141"/>
        <end position="544"/>
    </location>
</feature>
<evidence type="ECO:0000313" key="9">
    <source>
        <dbReference type="RefSeq" id="XP_033456908.1"/>
    </source>
</evidence>
<evidence type="ECO:0000313" key="8">
    <source>
        <dbReference type="Proteomes" id="UP000504637"/>
    </source>
</evidence>
<dbReference type="InterPro" id="IPR023267">
    <property type="entry name" value="RCMT"/>
</dbReference>
<feature type="compositionally biased region" description="Low complexity" evidence="6">
    <location>
        <begin position="548"/>
        <end position="561"/>
    </location>
</feature>
<dbReference type="GO" id="GO:0008173">
    <property type="term" value="F:RNA methyltransferase activity"/>
    <property type="evidence" value="ECO:0007669"/>
    <property type="project" value="InterPro"/>
</dbReference>
<comment type="similarity">
    <text evidence="5">Belongs to the class I-like SAM-binding methyltransferase superfamily. RsmB/NOP family.</text>
</comment>
<feature type="binding site" evidence="5">
    <location>
        <position position="332"/>
    </location>
    <ligand>
        <name>S-adenosyl-L-methionine</name>
        <dbReference type="ChEBI" id="CHEBI:59789"/>
    </ligand>
</feature>
<dbReference type="SUPFAM" id="SSF53335">
    <property type="entry name" value="S-adenosyl-L-methionine-dependent methyltransferases"/>
    <property type="match status" value="1"/>
</dbReference>
<name>A0A6J3LZ10_9PEZI</name>
<organism evidence="9">
    <name type="scientific">Dissoconium aciculare CBS 342.82</name>
    <dbReference type="NCBI Taxonomy" id="1314786"/>
    <lineage>
        <taxon>Eukaryota</taxon>
        <taxon>Fungi</taxon>
        <taxon>Dikarya</taxon>
        <taxon>Ascomycota</taxon>
        <taxon>Pezizomycotina</taxon>
        <taxon>Dothideomycetes</taxon>
        <taxon>Dothideomycetidae</taxon>
        <taxon>Mycosphaerellales</taxon>
        <taxon>Dissoconiaceae</taxon>
        <taxon>Dissoconium</taxon>
    </lineage>
</organism>
<sequence length="590" mass="64162">MSLYYEAAEVLTSVKGNNGSLKSVVFGKKTWKSDAKTLFALAAEAAKWSSVLSEVVENSGIMKLEKNLSPTLTLLLVHDLLLAKRGIALPGKHGLYVAVTRHKARLTAELTKARIRRRLTSLEALRAHVNAGSADAQGHEAGNAPAPRHPRWIRINTLRTTLEHELATTFVNYERVSQLKDVATAKATQSVIYVDDHVANLVAIVGVEEPTKFKAYKEGKLIFQEKASCFPAALLNPTVDDVHIIDACAAPGNKTTHLAALLQAALASSGESDASSCHVTACEKDNLRSQILVKMVKLAEADSTVTVKKKQDFLRLDPFSKEFSNVTALLLDPSCSGSGIVGRDEGTLNICLPSLDNGNTQDDNKRGKKRKRGAAKEKPGPPAADVKVKDGEEDQDDDASDALVEETAIEETDEAKLKARLESLSAFQLRLLTHAMAFPTARKITYSTCSIHNDENENIVVKALSSEVAREQGWKVMKRSIQVDGMRKWHKRGSIEAVKTVAAGLGEESISSLDYEEIAEACIRCDKRGDDGTMGFFVAGFIRDSSTTAAAPETKAPATRTKPAKKKTKTTKTTIDTHKDEEWNGFGDED</sequence>
<dbReference type="GO" id="GO:0003723">
    <property type="term" value="F:RNA binding"/>
    <property type="evidence" value="ECO:0007669"/>
    <property type="project" value="UniProtKB-UniRule"/>
</dbReference>
<dbReference type="Gene3D" id="3.40.50.150">
    <property type="entry name" value="Vaccinia Virus protein VP39"/>
    <property type="match status" value="1"/>
</dbReference>
<dbReference type="InterPro" id="IPR029063">
    <property type="entry name" value="SAM-dependent_MTases_sf"/>
</dbReference>
<feature type="compositionally biased region" description="Acidic residues" evidence="6">
    <location>
        <begin position="391"/>
        <end position="401"/>
    </location>
</feature>
<dbReference type="InterPro" id="IPR048889">
    <property type="entry name" value="NSUN5_RCM1_N"/>
</dbReference>
<dbReference type="PANTHER" id="PTHR22807">
    <property type="entry name" value="NOP2 YEAST -RELATED NOL1/NOP2/FMU SUN DOMAIN-CONTAINING"/>
    <property type="match status" value="1"/>
</dbReference>
<dbReference type="Gene3D" id="3.30.70.1170">
    <property type="entry name" value="Sun protein, domain 3"/>
    <property type="match status" value="1"/>
</dbReference>
<evidence type="ECO:0000256" key="3">
    <source>
        <dbReference type="ARBA" id="ARBA00022691"/>
    </source>
</evidence>
<feature type="active site" description="Nucleophile" evidence="5">
    <location>
        <position position="449"/>
    </location>
</feature>
<reference evidence="9" key="1">
    <citation type="submission" date="2020-01" db="EMBL/GenBank/DDBJ databases">
        <authorList>
            <consortium name="DOE Joint Genome Institute"/>
            <person name="Haridas S."/>
            <person name="Albert R."/>
            <person name="Binder M."/>
            <person name="Bloem J."/>
            <person name="Labutti K."/>
            <person name="Salamov A."/>
            <person name="Andreopoulos B."/>
            <person name="Baker S.E."/>
            <person name="Barry K."/>
            <person name="Bills G."/>
            <person name="Bluhm B.H."/>
            <person name="Cannon C."/>
            <person name="Castanera R."/>
            <person name="Culley D.E."/>
            <person name="Daum C."/>
            <person name="Ezra D."/>
            <person name="Gonzalez J.B."/>
            <person name="Henrissat B."/>
            <person name="Kuo A."/>
            <person name="Liang C."/>
            <person name="Lipzen A."/>
            <person name="Lutzoni F."/>
            <person name="Magnuson J."/>
            <person name="Mondo S."/>
            <person name="Nolan M."/>
            <person name="Ohm R."/>
            <person name="Pangilinan J."/>
            <person name="Park H.-J."/>
            <person name="Ramirez L."/>
            <person name="Alfaro M."/>
            <person name="Sun H."/>
            <person name="Tritt A."/>
            <person name="Yoshinaga Y."/>
            <person name="Zwiers L.-H."/>
            <person name="Turgeon B.G."/>
            <person name="Goodwin S.B."/>
            <person name="Spatafora J.W."/>
            <person name="Crous P.W."/>
            <person name="Grigoriev I.V."/>
        </authorList>
    </citation>
    <scope>NUCLEOTIDE SEQUENCE</scope>
    <source>
        <strain evidence="9">CBS 342.82</strain>
    </source>
</reference>
<evidence type="ECO:0000256" key="4">
    <source>
        <dbReference type="ARBA" id="ARBA00022884"/>
    </source>
</evidence>
<accession>A0A6J3LZ10</accession>